<feature type="domain" description="3-beta hydroxysteroid dehydrogenase/isomerase" evidence="4">
    <location>
        <begin position="10"/>
        <end position="259"/>
    </location>
</feature>
<dbReference type="GO" id="GO:0016616">
    <property type="term" value="F:oxidoreductase activity, acting on the CH-OH group of donors, NAD or NADP as acceptor"/>
    <property type="evidence" value="ECO:0007669"/>
    <property type="project" value="InterPro"/>
</dbReference>
<dbReference type="SUPFAM" id="SSF51735">
    <property type="entry name" value="NAD(P)-binding Rossmann-fold domains"/>
    <property type="match status" value="1"/>
</dbReference>
<keyword evidence="2 3" id="KW-0560">Oxidoreductase</keyword>
<dbReference type="InterPro" id="IPR002225">
    <property type="entry name" value="3Beta_OHSteriod_DH/Estase"/>
</dbReference>
<dbReference type="AlphaFoldDB" id="A0A835Z5A6"/>
<gene>
    <name evidence="5" type="ORF">JKP88DRAFT_271856</name>
</gene>
<dbReference type="GO" id="GO:0006694">
    <property type="term" value="P:steroid biosynthetic process"/>
    <property type="evidence" value="ECO:0007669"/>
    <property type="project" value="InterPro"/>
</dbReference>
<keyword evidence="3" id="KW-1133">Transmembrane helix</keyword>
<protein>
    <submittedName>
        <fullName evidence="5">Sterol-4-alpha-carboxylate 3-dehydrogenase, decarboxylating</fullName>
    </submittedName>
</protein>
<keyword evidence="3" id="KW-0472">Membrane</keyword>
<feature type="transmembrane region" description="Helical" evidence="3">
    <location>
        <begin position="269"/>
        <end position="288"/>
    </location>
</feature>
<proteinExistence type="inferred from homology"/>
<dbReference type="PANTHER" id="PTHR43245">
    <property type="entry name" value="BIFUNCTIONAL POLYMYXIN RESISTANCE PROTEIN ARNA"/>
    <property type="match status" value="1"/>
</dbReference>
<sequence>MPGVAGIKAVVTGGSGFVGQRLVELLVERGAARVVSFDVADKPKDAINDDRIVYVKGDITDYNQVLAALDGADCVWHIAALVGPFHDRSKYIAVNYHGSINVLKACRKHGIKKLVMSGSPSTRFDGNDIDGLTEAQLKYPKKYLQLYAETKALAEQEILAACCDELQTISIAPHQVYGPRDSLFLVNLLTVAGQGRLRIFGKGDNKCSFTYVDNYCHGLILGYDALRPGSPALGKFYIVTDGGYQIFWKVLDHAVVAMGFTSIWTKTKLPYLLLMVLAYICNVIGFLLRTKMRLNPFNVKMLTIHRWFNIDAATKDLGYKPLYTFDQGWDTTCEWFKTVWLPTTPYGKADQGKED</sequence>
<dbReference type="Pfam" id="PF01073">
    <property type="entry name" value="3Beta_HSD"/>
    <property type="match status" value="1"/>
</dbReference>
<dbReference type="PANTHER" id="PTHR43245:SF51">
    <property type="entry name" value="SHORT CHAIN DEHYDROGENASE_REDUCTASE FAMILY 42E, MEMBER 2"/>
    <property type="match status" value="1"/>
</dbReference>
<accession>A0A835Z5A6</accession>
<dbReference type="OrthoDB" id="10058185at2759"/>
<evidence type="ECO:0000313" key="6">
    <source>
        <dbReference type="Proteomes" id="UP000664859"/>
    </source>
</evidence>
<keyword evidence="6" id="KW-1185">Reference proteome</keyword>
<keyword evidence="3" id="KW-0812">Transmembrane</keyword>
<evidence type="ECO:0000256" key="1">
    <source>
        <dbReference type="ARBA" id="ARBA00009219"/>
    </source>
</evidence>
<evidence type="ECO:0000259" key="4">
    <source>
        <dbReference type="Pfam" id="PF01073"/>
    </source>
</evidence>
<evidence type="ECO:0000256" key="3">
    <source>
        <dbReference type="RuleBase" id="RU004475"/>
    </source>
</evidence>
<reference evidence="5" key="1">
    <citation type="submission" date="2021-02" db="EMBL/GenBank/DDBJ databases">
        <title>First Annotated Genome of the Yellow-green Alga Tribonema minus.</title>
        <authorList>
            <person name="Mahan K.M."/>
        </authorList>
    </citation>
    <scope>NUCLEOTIDE SEQUENCE</scope>
    <source>
        <strain evidence="5">UTEX B ZZ1240</strain>
    </source>
</reference>
<comment type="caution">
    <text evidence="5">The sequence shown here is derived from an EMBL/GenBank/DDBJ whole genome shotgun (WGS) entry which is preliminary data.</text>
</comment>
<evidence type="ECO:0000256" key="2">
    <source>
        <dbReference type="ARBA" id="ARBA00023002"/>
    </source>
</evidence>
<evidence type="ECO:0000313" key="5">
    <source>
        <dbReference type="EMBL" id="KAG5186718.1"/>
    </source>
</evidence>
<dbReference type="Gene3D" id="3.40.50.720">
    <property type="entry name" value="NAD(P)-binding Rossmann-like Domain"/>
    <property type="match status" value="1"/>
</dbReference>
<dbReference type="InterPro" id="IPR036291">
    <property type="entry name" value="NAD(P)-bd_dom_sf"/>
</dbReference>
<dbReference type="EMBL" id="JAFCMP010000105">
    <property type="protein sequence ID" value="KAG5186718.1"/>
    <property type="molecule type" value="Genomic_DNA"/>
</dbReference>
<dbReference type="Proteomes" id="UP000664859">
    <property type="component" value="Unassembled WGS sequence"/>
</dbReference>
<comment type="similarity">
    <text evidence="1 3">Belongs to the 3-beta-HSD family.</text>
</comment>
<dbReference type="InterPro" id="IPR050177">
    <property type="entry name" value="Lipid_A_modif_metabolic_enz"/>
</dbReference>
<organism evidence="5 6">
    <name type="scientific">Tribonema minus</name>
    <dbReference type="NCBI Taxonomy" id="303371"/>
    <lineage>
        <taxon>Eukaryota</taxon>
        <taxon>Sar</taxon>
        <taxon>Stramenopiles</taxon>
        <taxon>Ochrophyta</taxon>
        <taxon>PX clade</taxon>
        <taxon>Xanthophyceae</taxon>
        <taxon>Tribonematales</taxon>
        <taxon>Tribonemataceae</taxon>
        <taxon>Tribonema</taxon>
    </lineage>
</organism>
<name>A0A835Z5A6_9STRA</name>